<proteinExistence type="predicted"/>
<feature type="domain" description="VOC" evidence="1">
    <location>
        <begin position="7"/>
        <end position="92"/>
    </location>
</feature>
<protein>
    <submittedName>
        <fullName evidence="2">Glyoxalase/Bleomycin resistance protein/Dioxygenase superfamily protein</fullName>
    </submittedName>
</protein>
<dbReference type="EMBL" id="FMYH01000002">
    <property type="protein sequence ID" value="SDC13548.1"/>
    <property type="molecule type" value="Genomic_DNA"/>
</dbReference>
<dbReference type="Proteomes" id="UP000199039">
    <property type="component" value="Unassembled WGS sequence"/>
</dbReference>
<keyword evidence="2" id="KW-0560">Oxidoreductase</keyword>
<dbReference type="OrthoDB" id="9798201at2"/>
<dbReference type="SUPFAM" id="SSF54593">
    <property type="entry name" value="Glyoxalase/Bleomycin resistance protein/Dihydroxybiphenyl dioxygenase"/>
    <property type="match status" value="1"/>
</dbReference>
<gene>
    <name evidence="2" type="ORF">SAMN05216410_1248</name>
</gene>
<dbReference type="Pfam" id="PF00903">
    <property type="entry name" value="Glyoxalase"/>
    <property type="match status" value="1"/>
</dbReference>
<sequence length="92" mass="9634">MTPWVQGISAITLFTDNLAETKQFYQEVFGMPLVFEDAQSAAFDFGGTVINLLASTEAPGLIGPAPVAAQADGSRVQLTLTVEDVDAVCALA</sequence>
<reference evidence="2 3" key="1">
    <citation type="submission" date="2016-09" db="EMBL/GenBank/DDBJ databases">
        <authorList>
            <person name="Capua I."/>
            <person name="De Benedictis P."/>
            <person name="Joannis T."/>
            <person name="Lombin L.H."/>
            <person name="Cattoli G."/>
        </authorList>
    </citation>
    <scope>NUCLEOTIDE SEQUENCE [LARGE SCALE GENOMIC DNA]</scope>
    <source>
        <strain evidence="2 3">ISLP-3</strain>
    </source>
</reference>
<dbReference type="InterPro" id="IPR004360">
    <property type="entry name" value="Glyas_Fos-R_dOase_dom"/>
</dbReference>
<dbReference type="RefSeq" id="WP_093181738.1">
    <property type="nucleotide sequence ID" value="NZ_FMYH01000002.1"/>
</dbReference>
<dbReference type="AlphaFoldDB" id="A0A1G6J428"/>
<keyword evidence="3" id="KW-1185">Reference proteome</keyword>
<organism evidence="2 3">
    <name type="scientific">Sanguibacter gelidistatuariae</name>
    <dbReference type="NCBI Taxonomy" id="1814289"/>
    <lineage>
        <taxon>Bacteria</taxon>
        <taxon>Bacillati</taxon>
        <taxon>Actinomycetota</taxon>
        <taxon>Actinomycetes</taxon>
        <taxon>Micrococcales</taxon>
        <taxon>Sanguibacteraceae</taxon>
        <taxon>Sanguibacter</taxon>
    </lineage>
</organism>
<dbReference type="InterPro" id="IPR029068">
    <property type="entry name" value="Glyas_Bleomycin-R_OHBP_Dase"/>
</dbReference>
<dbReference type="PROSITE" id="PS51819">
    <property type="entry name" value="VOC"/>
    <property type="match status" value="1"/>
</dbReference>
<evidence type="ECO:0000313" key="2">
    <source>
        <dbReference type="EMBL" id="SDC13548.1"/>
    </source>
</evidence>
<dbReference type="STRING" id="1814289.SAMN05216410_1248"/>
<keyword evidence="2" id="KW-0223">Dioxygenase</keyword>
<evidence type="ECO:0000259" key="1">
    <source>
        <dbReference type="PROSITE" id="PS51819"/>
    </source>
</evidence>
<accession>A0A1G6J428</accession>
<evidence type="ECO:0000313" key="3">
    <source>
        <dbReference type="Proteomes" id="UP000199039"/>
    </source>
</evidence>
<dbReference type="InterPro" id="IPR037523">
    <property type="entry name" value="VOC_core"/>
</dbReference>
<dbReference type="Gene3D" id="3.10.180.10">
    <property type="entry name" value="2,3-Dihydroxybiphenyl 1,2-Dioxygenase, domain 1"/>
    <property type="match status" value="1"/>
</dbReference>
<name>A0A1G6J428_9MICO</name>
<dbReference type="GO" id="GO:0051213">
    <property type="term" value="F:dioxygenase activity"/>
    <property type="evidence" value="ECO:0007669"/>
    <property type="project" value="UniProtKB-KW"/>
</dbReference>